<accession>A0A7M3MBF5</accession>
<dbReference type="PROSITE" id="PS50928">
    <property type="entry name" value="ABC_TM1"/>
    <property type="match status" value="1"/>
</dbReference>
<evidence type="ECO:0000256" key="1">
    <source>
        <dbReference type="ARBA" id="ARBA00004651"/>
    </source>
</evidence>
<protein>
    <submittedName>
        <fullName evidence="8">ABC transporter permease</fullName>
    </submittedName>
</protein>
<feature type="transmembrane region" description="Helical" evidence="6">
    <location>
        <begin position="183"/>
        <end position="210"/>
    </location>
</feature>
<evidence type="ECO:0000256" key="2">
    <source>
        <dbReference type="ARBA" id="ARBA00022448"/>
    </source>
</evidence>
<dbReference type="RefSeq" id="WP_144304261.1">
    <property type="nucleotide sequence ID" value="NZ_QMIE01000019.1"/>
</dbReference>
<feature type="transmembrane region" description="Helical" evidence="6">
    <location>
        <begin position="53"/>
        <end position="79"/>
    </location>
</feature>
<organism evidence="8 9">
    <name type="scientific">Oceanidesulfovibrio indonesiensis</name>
    <dbReference type="NCBI Taxonomy" id="54767"/>
    <lineage>
        <taxon>Bacteria</taxon>
        <taxon>Pseudomonadati</taxon>
        <taxon>Thermodesulfobacteriota</taxon>
        <taxon>Desulfovibrionia</taxon>
        <taxon>Desulfovibrionales</taxon>
        <taxon>Desulfovibrionaceae</taxon>
        <taxon>Oceanidesulfovibrio</taxon>
    </lineage>
</organism>
<reference evidence="8 9" key="1">
    <citation type="submission" date="2018-06" db="EMBL/GenBank/DDBJ databases">
        <title>Complete genome of Desulfovibrio indonesiensis P37SLT.</title>
        <authorList>
            <person name="Crispim J.S."/>
            <person name="Vidigal P.M.P."/>
            <person name="Silva L.C.F."/>
            <person name="Laguardia C.N."/>
            <person name="Araujo L.C."/>
            <person name="Dias R.S."/>
            <person name="Sousa M.P."/>
            <person name="Paula S.O."/>
            <person name="Silva C."/>
        </authorList>
    </citation>
    <scope>NUCLEOTIDE SEQUENCE [LARGE SCALE GENOMIC DNA]</scope>
    <source>
        <strain evidence="8 9">P37SLT</strain>
    </source>
</reference>
<dbReference type="OrthoDB" id="5322475at2"/>
<dbReference type="PANTHER" id="PTHR30177">
    <property type="entry name" value="GLYCINE BETAINE/L-PROLINE TRANSPORT SYSTEM PERMEASE PROTEIN PROW"/>
    <property type="match status" value="1"/>
</dbReference>
<dbReference type="Pfam" id="PF00528">
    <property type="entry name" value="BPD_transp_1"/>
    <property type="match status" value="1"/>
</dbReference>
<dbReference type="InterPro" id="IPR000515">
    <property type="entry name" value="MetI-like"/>
</dbReference>
<evidence type="ECO:0000313" key="8">
    <source>
        <dbReference type="EMBL" id="TVM15021.1"/>
    </source>
</evidence>
<comment type="subcellular location">
    <subcellularLocation>
        <location evidence="1 6">Cell membrane</location>
        <topology evidence="1 6">Multi-pass membrane protein</topology>
    </subcellularLocation>
</comment>
<dbReference type="Gene3D" id="1.10.3720.10">
    <property type="entry name" value="MetI-like"/>
    <property type="match status" value="1"/>
</dbReference>
<dbReference type="EMBL" id="QMIE01000019">
    <property type="protein sequence ID" value="TVM15021.1"/>
    <property type="molecule type" value="Genomic_DNA"/>
</dbReference>
<dbReference type="PANTHER" id="PTHR30177:SF32">
    <property type="entry name" value="GLYCINE BETAINE UPTAKE SYSTEM PERMEASE PROTEIN YEHW"/>
    <property type="match status" value="1"/>
</dbReference>
<feature type="domain" description="ABC transmembrane type-1" evidence="7">
    <location>
        <begin position="54"/>
        <end position="235"/>
    </location>
</feature>
<keyword evidence="4 6" id="KW-1133">Transmembrane helix</keyword>
<keyword evidence="3 6" id="KW-0812">Transmembrane</keyword>
<dbReference type="GO" id="GO:0031460">
    <property type="term" value="P:glycine betaine transport"/>
    <property type="evidence" value="ECO:0007669"/>
    <property type="project" value="UniProtKB-ARBA"/>
</dbReference>
<feature type="transmembrane region" description="Helical" evidence="6">
    <location>
        <begin position="12"/>
        <end position="33"/>
    </location>
</feature>
<evidence type="ECO:0000256" key="4">
    <source>
        <dbReference type="ARBA" id="ARBA00022989"/>
    </source>
</evidence>
<dbReference type="AlphaFoldDB" id="A0A7M3MBF5"/>
<keyword evidence="9" id="KW-1185">Reference proteome</keyword>
<dbReference type="GO" id="GO:0055085">
    <property type="term" value="P:transmembrane transport"/>
    <property type="evidence" value="ECO:0007669"/>
    <property type="project" value="InterPro"/>
</dbReference>
<evidence type="ECO:0000256" key="5">
    <source>
        <dbReference type="ARBA" id="ARBA00023136"/>
    </source>
</evidence>
<name>A0A7M3MBF5_9BACT</name>
<evidence type="ECO:0000259" key="7">
    <source>
        <dbReference type="PROSITE" id="PS50928"/>
    </source>
</evidence>
<evidence type="ECO:0000256" key="6">
    <source>
        <dbReference type="RuleBase" id="RU363032"/>
    </source>
</evidence>
<dbReference type="CDD" id="cd06261">
    <property type="entry name" value="TM_PBP2"/>
    <property type="match status" value="1"/>
</dbReference>
<dbReference type="GO" id="GO:0005886">
    <property type="term" value="C:plasma membrane"/>
    <property type="evidence" value="ECO:0007669"/>
    <property type="project" value="UniProtKB-SubCell"/>
</dbReference>
<gene>
    <name evidence="8" type="ORF">DPQ33_16155</name>
</gene>
<evidence type="ECO:0000256" key="3">
    <source>
        <dbReference type="ARBA" id="ARBA00022692"/>
    </source>
</evidence>
<dbReference type="InterPro" id="IPR051204">
    <property type="entry name" value="ABC_transp_perm/SBD"/>
</dbReference>
<proteinExistence type="inferred from homology"/>
<dbReference type="InterPro" id="IPR035906">
    <property type="entry name" value="MetI-like_sf"/>
</dbReference>
<dbReference type="FunFam" id="1.10.3720.10:FF:000001">
    <property type="entry name" value="Glycine betaine ABC transporter, permease"/>
    <property type="match status" value="1"/>
</dbReference>
<dbReference type="Proteomes" id="UP000448292">
    <property type="component" value="Unassembled WGS sequence"/>
</dbReference>
<keyword evidence="5 6" id="KW-0472">Membrane</keyword>
<feature type="transmembrane region" description="Helical" evidence="6">
    <location>
        <begin position="216"/>
        <end position="235"/>
    </location>
</feature>
<keyword evidence="2 6" id="KW-0813">Transport</keyword>
<sequence length="247" mass="25451">MAAAFSRPRGAFLLAVGMAFVLLATWEGLWNGLGVLYPDIGEYVYPRVPMWRLILQHLLLVGVSSTLSILVGVGLGILVTRSFGRDFLHAVNSLVSVGQTFPPVAVLALAVPAVGFGAEPTIIALFLYGLLPIVRGTIAGLESVGPDIRESAKGMGMTELQSLVRVEMPLASGVIMAGIKTSVVINIGTATIGATIGAGGLGAPIITGLAADNPAFILQGSVMAALFAILADGLLDFVGASRRTEAV</sequence>
<comment type="similarity">
    <text evidence="6">Belongs to the binding-protein-dependent transport system permease family.</text>
</comment>
<dbReference type="SUPFAM" id="SSF161098">
    <property type="entry name" value="MetI-like"/>
    <property type="match status" value="1"/>
</dbReference>
<evidence type="ECO:0000313" key="9">
    <source>
        <dbReference type="Proteomes" id="UP000448292"/>
    </source>
</evidence>
<comment type="caution">
    <text evidence="8">The sequence shown here is derived from an EMBL/GenBank/DDBJ whole genome shotgun (WGS) entry which is preliminary data.</text>
</comment>